<dbReference type="KEGG" id="ssl:SS1G_14314"/>
<evidence type="ECO:0000313" key="2">
    <source>
        <dbReference type="Proteomes" id="UP000001312"/>
    </source>
</evidence>
<sequence length="73" mass="8379">MKQLELIFPTFWPRDYPISLTDTFGSHSLDSAKRAHRHRPSVPNGNFAGVIVGILKKLYWGFDLHGVKDKAWI</sequence>
<dbReference type="AlphaFoldDB" id="A7F9N3"/>
<gene>
    <name evidence="1" type="ORF">SS1G_14314</name>
</gene>
<accession>A7F9N3</accession>
<dbReference type="InParanoid" id="A7F9N3"/>
<dbReference type="GeneID" id="5480746"/>
<dbReference type="EMBL" id="CH476652">
    <property type="protein sequence ID" value="EDO00444.1"/>
    <property type="molecule type" value="Genomic_DNA"/>
</dbReference>
<reference evidence="2" key="1">
    <citation type="journal article" date="2011" name="PLoS Genet.">
        <title>Genomic analysis of the necrotrophic fungal pathogens Sclerotinia sclerotiorum and Botrytis cinerea.</title>
        <authorList>
            <person name="Amselem J."/>
            <person name="Cuomo C.A."/>
            <person name="van Kan J.A."/>
            <person name="Viaud M."/>
            <person name="Benito E.P."/>
            <person name="Couloux A."/>
            <person name="Coutinho P.M."/>
            <person name="de Vries R.P."/>
            <person name="Dyer P.S."/>
            <person name="Fillinger S."/>
            <person name="Fournier E."/>
            <person name="Gout L."/>
            <person name="Hahn M."/>
            <person name="Kohn L."/>
            <person name="Lapalu N."/>
            <person name="Plummer K.M."/>
            <person name="Pradier J.M."/>
            <person name="Quevillon E."/>
            <person name="Sharon A."/>
            <person name="Simon A."/>
            <person name="ten Have A."/>
            <person name="Tudzynski B."/>
            <person name="Tudzynski P."/>
            <person name="Wincker P."/>
            <person name="Andrew M."/>
            <person name="Anthouard V."/>
            <person name="Beever R.E."/>
            <person name="Beffa R."/>
            <person name="Benoit I."/>
            <person name="Bouzid O."/>
            <person name="Brault B."/>
            <person name="Chen Z."/>
            <person name="Choquer M."/>
            <person name="Collemare J."/>
            <person name="Cotton P."/>
            <person name="Danchin E.G."/>
            <person name="Da Silva C."/>
            <person name="Gautier A."/>
            <person name="Giraud C."/>
            <person name="Giraud T."/>
            <person name="Gonzalez C."/>
            <person name="Grossetete S."/>
            <person name="Guldener U."/>
            <person name="Henrissat B."/>
            <person name="Howlett B.J."/>
            <person name="Kodira C."/>
            <person name="Kretschmer M."/>
            <person name="Lappartient A."/>
            <person name="Leroch M."/>
            <person name="Levis C."/>
            <person name="Mauceli E."/>
            <person name="Neuveglise C."/>
            <person name="Oeser B."/>
            <person name="Pearson M."/>
            <person name="Poulain J."/>
            <person name="Poussereau N."/>
            <person name="Quesneville H."/>
            <person name="Rascle C."/>
            <person name="Schumacher J."/>
            <person name="Segurens B."/>
            <person name="Sexton A."/>
            <person name="Silva E."/>
            <person name="Sirven C."/>
            <person name="Soanes D.M."/>
            <person name="Talbot N.J."/>
            <person name="Templeton M."/>
            <person name="Yandava C."/>
            <person name="Yarden O."/>
            <person name="Zeng Q."/>
            <person name="Rollins J.A."/>
            <person name="Lebrun M.H."/>
            <person name="Dickman M."/>
        </authorList>
    </citation>
    <scope>NUCLEOTIDE SEQUENCE [LARGE SCALE GENOMIC DNA]</scope>
    <source>
        <strain evidence="2">ATCC 18683 / 1980 / Ss-1</strain>
    </source>
</reference>
<organism evidence="1 2">
    <name type="scientific">Sclerotinia sclerotiorum (strain ATCC 18683 / 1980 / Ss-1)</name>
    <name type="common">White mold</name>
    <name type="synonym">Whetzelinia sclerotiorum</name>
    <dbReference type="NCBI Taxonomy" id="665079"/>
    <lineage>
        <taxon>Eukaryota</taxon>
        <taxon>Fungi</taxon>
        <taxon>Dikarya</taxon>
        <taxon>Ascomycota</taxon>
        <taxon>Pezizomycotina</taxon>
        <taxon>Leotiomycetes</taxon>
        <taxon>Helotiales</taxon>
        <taxon>Sclerotiniaceae</taxon>
        <taxon>Sclerotinia</taxon>
    </lineage>
</organism>
<protein>
    <submittedName>
        <fullName evidence="1">Uncharacterized protein</fullName>
    </submittedName>
</protein>
<dbReference type="RefSeq" id="XP_001584701.1">
    <property type="nucleotide sequence ID" value="XM_001584651.1"/>
</dbReference>
<dbReference type="Proteomes" id="UP000001312">
    <property type="component" value="Unassembled WGS sequence"/>
</dbReference>
<proteinExistence type="predicted"/>
<name>A7F9N3_SCLS1</name>
<keyword evidence="2" id="KW-1185">Reference proteome</keyword>
<evidence type="ECO:0000313" key="1">
    <source>
        <dbReference type="EMBL" id="EDO00444.1"/>
    </source>
</evidence>